<evidence type="ECO:0000313" key="1">
    <source>
        <dbReference type="EMBL" id="SEK77851.1"/>
    </source>
</evidence>
<protein>
    <submittedName>
        <fullName evidence="1">Uncharacterized protein</fullName>
    </submittedName>
</protein>
<name>A0A1H7JT32_9EURY</name>
<evidence type="ECO:0000313" key="2">
    <source>
        <dbReference type="Proteomes" id="UP000199506"/>
    </source>
</evidence>
<proteinExistence type="predicted"/>
<dbReference type="AlphaFoldDB" id="A0A1H7JT32"/>
<dbReference type="Proteomes" id="UP000199506">
    <property type="component" value="Unassembled WGS sequence"/>
</dbReference>
<dbReference type="EMBL" id="FOAK01000005">
    <property type="protein sequence ID" value="SEK77851.1"/>
    <property type="molecule type" value="Genomic_DNA"/>
</dbReference>
<gene>
    <name evidence="1" type="ORF">SAMN05216439_1448</name>
</gene>
<accession>A0A1H7JT32</accession>
<organism evidence="1 2">
    <name type="scientific">Methanobrevibacter gottschalkii</name>
    <dbReference type="NCBI Taxonomy" id="190974"/>
    <lineage>
        <taxon>Archaea</taxon>
        <taxon>Methanobacteriati</taxon>
        <taxon>Methanobacteriota</taxon>
        <taxon>Methanomada group</taxon>
        <taxon>Methanobacteria</taxon>
        <taxon>Methanobacteriales</taxon>
        <taxon>Methanobacteriaceae</taxon>
        <taxon>Methanobrevibacter</taxon>
    </lineage>
</organism>
<dbReference type="STRING" id="190974.SAMN05216439_1448"/>
<reference evidence="1 2" key="1">
    <citation type="submission" date="2016-10" db="EMBL/GenBank/DDBJ databases">
        <authorList>
            <person name="de Groot N.N."/>
        </authorList>
    </citation>
    <scope>NUCLEOTIDE SEQUENCE [LARGE SCALE GENOMIC DNA]</scope>
    <source>
        <strain evidence="1 2">DSM 11978</strain>
    </source>
</reference>
<sequence>MGFYRKYNTIIRTIDNFVKLYKVAKKDSEKSKDDKK</sequence>